<dbReference type="HOGENOM" id="CLU_028851_4_0_1"/>
<feature type="domain" description="FLYWCH-type" evidence="4">
    <location>
        <begin position="3"/>
        <end position="46"/>
    </location>
</feature>
<name>H3GRX1_PHYRM</name>
<keyword evidence="2" id="KW-0863">Zinc-finger</keyword>
<dbReference type="Pfam" id="PF04500">
    <property type="entry name" value="FLYWCH"/>
    <property type="match status" value="1"/>
</dbReference>
<sequence length="419" mass="48191">MEYKGYQFYRQREVAETGTTYFICSRYWSGCRARLIVRDSDIKARNSHSCDEDEEAATLTDVRSRMRSELQKAGIANLSLPPSLVWEQAPSIAIIKYARTQATGSDAFRAIESSPTRNVAENDPRPFLQFSVVHTIGCDLHRCVGFGRPELIRLLRYSNAAIYIDGTFKMVPAPFRQCLIVMVKDLGVDVYVPAMYVLMDSKHQDTYWNALNFVIIQTGRLLEPATVTCDFERGLMNAVIEQFPLVKIVGCLFHWKQALRRKIVELRIPQNQIAAALSPGMVDVLTIISVAEIADKGIRFVRSRITETGSKTKWDLFWRYFRSTWMKNYDVDLWDVNSMIEDGIDVHNRTNNPLESYNRVFSEKFSVNHPSLVAFVEITKEEARRFVRLIDDVKNHRREPPSHAACVEPVIPPDYDEFE</sequence>
<dbReference type="PANTHER" id="PTHR47160:SF5">
    <property type="entry name" value="MULE TRANSPOSASE DOMAIN-CONTAINING PROTEIN"/>
    <property type="match status" value="1"/>
</dbReference>
<accession>H3GRX1</accession>
<evidence type="ECO:0000259" key="4">
    <source>
        <dbReference type="Pfam" id="PF04500"/>
    </source>
</evidence>
<dbReference type="AlphaFoldDB" id="H3GRX1"/>
<evidence type="ECO:0000256" key="2">
    <source>
        <dbReference type="ARBA" id="ARBA00022771"/>
    </source>
</evidence>
<reference evidence="7" key="1">
    <citation type="journal article" date="2006" name="Science">
        <title>Phytophthora genome sequences uncover evolutionary origins and mechanisms of pathogenesis.</title>
        <authorList>
            <person name="Tyler B.M."/>
            <person name="Tripathy S."/>
            <person name="Zhang X."/>
            <person name="Dehal P."/>
            <person name="Jiang R.H."/>
            <person name="Aerts A."/>
            <person name="Arredondo F.D."/>
            <person name="Baxter L."/>
            <person name="Bensasson D."/>
            <person name="Beynon J.L."/>
            <person name="Chapman J."/>
            <person name="Damasceno C.M."/>
            <person name="Dorrance A.E."/>
            <person name="Dou D."/>
            <person name="Dickerman A.W."/>
            <person name="Dubchak I.L."/>
            <person name="Garbelotto M."/>
            <person name="Gijzen M."/>
            <person name="Gordon S.G."/>
            <person name="Govers F."/>
            <person name="Grunwald N.J."/>
            <person name="Huang W."/>
            <person name="Ivors K.L."/>
            <person name="Jones R.W."/>
            <person name="Kamoun S."/>
            <person name="Krampis K."/>
            <person name="Lamour K.H."/>
            <person name="Lee M.K."/>
            <person name="McDonald W.H."/>
            <person name="Medina M."/>
            <person name="Meijer H.J."/>
            <person name="Nordberg E.K."/>
            <person name="Maclean D.J."/>
            <person name="Ospina-Giraldo M.D."/>
            <person name="Morris P.F."/>
            <person name="Phuntumart V."/>
            <person name="Putnam N.H."/>
            <person name="Rash S."/>
            <person name="Rose J.K."/>
            <person name="Sakihama Y."/>
            <person name="Salamov A.A."/>
            <person name="Savidor A."/>
            <person name="Scheuring C.F."/>
            <person name="Smith B.M."/>
            <person name="Sobral B.W."/>
            <person name="Terry A."/>
            <person name="Torto-Alalibo T.A."/>
            <person name="Win J."/>
            <person name="Xu Z."/>
            <person name="Zhang H."/>
            <person name="Grigoriev I.V."/>
            <person name="Rokhsar D.S."/>
            <person name="Boore J.L."/>
        </authorList>
    </citation>
    <scope>NUCLEOTIDE SEQUENCE [LARGE SCALE GENOMIC DNA]</scope>
    <source>
        <strain evidence="7">Pr102</strain>
    </source>
</reference>
<dbReference type="InterPro" id="IPR018289">
    <property type="entry name" value="MULE_transposase_dom"/>
</dbReference>
<dbReference type="Pfam" id="PF10551">
    <property type="entry name" value="MULE"/>
    <property type="match status" value="1"/>
</dbReference>
<proteinExistence type="predicted"/>
<keyword evidence="3" id="KW-0862">Zinc</keyword>
<dbReference type="Proteomes" id="UP000005238">
    <property type="component" value="Unassembled WGS sequence"/>
</dbReference>
<dbReference type="EnsemblProtists" id="Phyra79662">
    <property type="protein sequence ID" value="Phyra79662"/>
    <property type="gene ID" value="Phyra79662"/>
</dbReference>
<dbReference type="eggNOG" id="ENOG502S0E9">
    <property type="taxonomic scope" value="Eukaryota"/>
</dbReference>
<dbReference type="PANTHER" id="PTHR47160">
    <property type="entry name" value="PUTATIVE-RELATED"/>
    <property type="match status" value="1"/>
</dbReference>
<protein>
    <recommendedName>
        <fullName evidence="8">MULE transposase domain-containing protein</fullName>
    </recommendedName>
</protein>
<dbReference type="VEuPathDB" id="FungiDB:KRP22_6335"/>
<dbReference type="EMBL" id="DS566039">
    <property type="status" value="NOT_ANNOTATED_CDS"/>
    <property type="molecule type" value="Genomic_DNA"/>
</dbReference>
<evidence type="ECO:0000313" key="7">
    <source>
        <dbReference type="Proteomes" id="UP000005238"/>
    </source>
</evidence>
<keyword evidence="7" id="KW-1185">Reference proteome</keyword>
<dbReference type="Gene3D" id="2.20.25.240">
    <property type="match status" value="1"/>
</dbReference>
<evidence type="ECO:0000259" key="5">
    <source>
        <dbReference type="Pfam" id="PF10551"/>
    </source>
</evidence>
<dbReference type="VEuPathDB" id="FungiDB:KRP23_11127"/>
<evidence type="ECO:0000313" key="6">
    <source>
        <dbReference type="EnsemblProtists" id="Phyra79662"/>
    </source>
</evidence>
<dbReference type="OMA" id="RRDISCK"/>
<evidence type="ECO:0000256" key="1">
    <source>
        <dbReference type="ARBA" id="ARBA00022723"/>
    </source>
</evidence>
<evidence type="ECO:0000256" key="3">
    <source>
        <dbReference type="ARBA" id="ARBA00022833"/>
    </source>
</evidence>
<dbReference type="GO" id="GO:0008270">
    <property type="term" value="F:zinc ion binding"/>
    <property type="evidence" value="ECO:0007669"/>
    <property type="project" value="UniProtKB-KW"/>
</dbReference>
<keyword evidence="1" id="KW-0479">Metal-binding</keyword>
<feature type="domain" description="MULE transposase" evidence="5">
    <location>
        <begin position="162"/>
        <end position="256"/>
    </location>
</feature>
<dbReference type="InterPro" id="IPR007588">
    <property type="entry name" value="Znf_FLYWCH"/>
</dbReference>
<reference evidence="6" key="2">
    <citation type="submission" date="2015-06" db="UniProtKB">
        <authorList>
            <consortium name="EnsemblProtists"/>
        </authorList>
    </citation>
    <scope>IDENTIFICATION</scope>
    <source>
        <strain evidence="6">Pr102</strain>
    </source>
</reference>
<dbReference type="InParanoid" id="H3GRX1"/>
<evidence type="ECO:0008006" key="8">
    <source>
        <dbReference type="Google" id="ProtNLM"/>
    </source>
</evidence>
<organism evidence="6 7">
    <name type="scientific">Phytophthora ramorum</name>
    <name type="common">Sudden oak death agent</name>
    <dbReference type="NCBI Taxonomy" id="164328"/>
    <lineage>
        <taxon>Eukaryota</taxon>
        <taxon>Sar</taxon>
        <taxon>Stramenopiles</taxon>
        <taxon>Oomycota</taxon>
        <taxon>Peronosporomycetes</taxon>
        <taxon>Peronosporales</taxon>
        <taxon>Peronosporaceae</taxon>
        <taxon>Phytophthora</taxon>
    </lineage>
</organism>